<dbReference type="Pfam" id="PF00106">
    <property type="entry name" value="adh_short"/>
    <property type="match status" value="1"/>
</dbReference>
<dbReference type="Gene3D" id="3.40.50.720">
    <property type="entry name" value="NAD(P)-binding Rossmann-like Domain"/>
    <property type="match status" value="1"/>
</dbReference>
<sequence>MRPRPRPTRPRRHPRQQCRLLPRISWPGTDETAWAHALNVNLTAHYRMCREFTPAMIEQRWGRIISIGSINVPAGRAGLTATARAMRPVLAGGTAGDRLRGAFPALLVAALAAALGSSAVATVATYAERQTTPRLTTETDSALVEAVCRTQMLGQQEETVPVIGRGAGWQ</sequence>
<evidence type="ECO:0000256" key="1">
    <source>
        <dbReference type="SAM" id="Phobius"/>
    </source>
</evidence>
<feature type="transmembrane region" description="Helical" evidence="1">
    <location>
        <begin position="105"/>
        <end position="127"/>
    </location>
</feature>
<reference evidence="2 3" key="1">
    <citation type="submission" date="2021-01" db="EMBL/GenBank/DDBJ databases">
        <title>WGS of actinomycetes isolated from Thailand.</title>
        <authorList>
            <person name="Thawai C."/>
        </authorList>
    </citation>
    <scope>NUCLEOTIDE SEQUENCE [LARGE SCALE GENOMIC DNA]</scope>
    <source>
        <strain evidence="2 3">CA3R110</strain>
    </source>
</reference>
<comment type="caution">
    <text evidence="2">The sequence shown here is derived from an EMBL/GenBank/DDBJ whole genome shotgun (WGS) entry which is preliminary data.</text>
</comment>
<proteinExistence type="predicted"/>
<keyword evidence="3" id="KW-1185">Reference proteome</keyword>
<keyword evidence="1" id="KW-0812">Transmembrane</keyword>
<dbReference type="EMBL" id="JAERRG010000009">
    <property type="protein sequence ID" value="MBL1115248.1"/>
    <property type="molecule type" value="Genomic_DNA"/>
</dbReference>
<dbReference type="InterPro" id="IPR036291">
    <property type="entry name" value="NAD(P)-bd_dom_sf"/>
</dbReference>
<organism evidence="2 3">
    <name type="scientific">Streptomyces endocoffeicus</name>
    <dbReference type="NCBI Taxonomy" id="2898945"/>
    <lineage>
        <taxon>Bacteria</taxon>
        <taxon>Bacillati</taxon>
        <taxon>Actinomycetota</taxon>
        <taxon>Actinomycetes</taxon>
        <taxon>Kitasatosporales</taxon>
        <taxon>Streptomycetaceae</taxon>
        <taxon>Streptomyces</taxon>
    </lineage>
</organism>
<keyword evidence="1" id="KW-1133">Transmembrane helix</keyword>
<dbReference type="InterPro" id="IPR002347">
    <property type="entry name" value="SDR_fam"/>
</dbReference>
<evidence type="ECO:0000313" key="3">
    <source>
        <dbReference type="Proteomes" id="UP000621510"/>
    </source>
</evidence>
<protein>
    <submittedName>
        <fullName evidence="2">SDR family NAD(P)-dependent oxidoreductase</fullName>
    </submittedName>
</protein>
<accession>A0ABS1PS42</accession>
<gene>
    <name evidence="2" type="ORF">JK364_23025</name>
</gene>
<evidence type="ECO:0000313" key="2">
    <source>
        <dbReference type="EMBL" id="MBL1115248.1"/>
    </source>
</evidence>
<dbReference type="Proteomes" id="UP000621510">
    <property type="component" value="Unassembled WGS sequence"/>
</dbReference>
<dbReference type="SUPFAM" id="SSF51735">
    <property type="entry name" value="NAD(P)-binding Rossmann-fold domains"/>
    <property type="match status" value="1"/>
</dbReference>
<name>A0ABS1PS42_9ACTN</name>
<keyword evidence="1" id="KW-0472">Membrane</keyword>